<dbReference type="GeneID" id="54360116"/>
<dbReference type="PANTHER" id="PTHR12499">
    <property type="entry name" value="OPTIC ATROPHY 3 PROTEIN OPA3"/>
    <property type="match status" value="1"/>
</dbReference>
<reference evidence="7" key="3">
    <citation type="submission" date="2025-08" db="UniProtKB">
        <authorList>
            <consortium name="RefSeq"/>
        </authorList>
    </citation>
    <scope>IDENTIFICATION</scope>
    <source>
        <strain evidence="7">CBS 342.82</strain>
    </source>
</reference>
<dbReference type="Proteomes" id="UP000504637">
    <property type="component" value="Unplaced"/>
</dbReference>
<evidence type="ECO:0000313" key="7">
    <source>
        <dbReference type="RefSeq" id="XP_033456576.1"/>
    </source>
</evidence>
<dbReference type="InterPro" id="IPR010754">
    <property type="entry name" value="OPA3-like"/>
</dbReference>
<feature type="region of interest" description="Disordered" evidence="4">
    <location>
        <begin position="230"/>
        <end position="294"/>
    </location>
</feature>
<feature type="chain" id="PRO_5026834164" description="OPA3-domain-containing protein" evidence="5">
    <location>
        <begin position="17"/>
        <end position="294"/>
    </location>
</feature>
<gene>
    <name evidence="7" type="ORF">K489DRAFT_344558</name>
</gene>
<protein>
    <recommendedName>
        <fullName evidence="8">OPA3-domain-containing protein</fullName>
    </recommendedName>
</protein>
<keyword evidence="5" id="KW-0732">Signal</keyword>
<evidence type="ECO:0000256" key="2">
    <source>
        <dbReference type="ARBA" id="ARBA00023054"/>
    </source>
</evidence>
<dbReference type="OrthoDB" id="2129069at2759"/>
<dbReference type="Pfam" id="PF07047">
    <property type="entry name" value="OPA3"/>
    <property type="match status" value="1"/>
</dbReference>
<dbReference type="GO" id="GO:0019216">
    <property type="term" value="P:regulation of lipid metabolic process"/>
    <property type="evidence" value="ECO:0007669"/>
    <property type="project" value="TreeGrafter"/>
</dbReference>
<comment type="similarity">
    <text evidence="1">Belongs to the OPA3 family.</text>
</comment>
<accession>A0A6J3LUT8</accession>
<keyword evidence="2 3" id="KW-0175">Coiled coil</keyword>
<reference evidence="7" key="2">
    <citation type="submission" date="2020-04" db="EMBL/GenBank/DDBJ databases">
        <authorList>
            <consortium name="NCBI Genome Project"/>
        </authorList>
    </citation>
    <scope>NUCLEOTIDE SEQUENCE</scope>
    <source>
        <strain evidence="7">CBS 342.82</strain>
    </source>
</reference>
<organism evidence="7">
    <name type="scientific">Dissoconium aciculare CBS 342.82</name>
    <dbReference type="NCBI Taxonomy" id="1314786"/>
    <lineage>
        <taxon>Eukaryota</taxon>
        <taxon>Fungi</taxon>
        <taxon>Dikarya</taxon>
        <taxon>Ascomycota</taxon>
        <taxon>Pezizomycotina</taxon>
        <taxon>Dothideomycetes</taxon>
        <taxon>Dothideomycetidae</taxon>
        <taxon>Mycosphaerellales</taxon>
        <taxon>Dissoconiaceae</taxon>
        <taxon>Dissoconium</taxon>
    </lineage>
</organism>
<evidence type="ECO:0000256" key="3">
    <source>
        <dbReference type="SAM" id="Coils"/>
    </source>
</evidence>
<feature type="compositionally biased region" description="Low complexity" evidence="4">
    <location>
        <begin position="258"/>
        <end position="275"/>
    </location>
</feature>
<evidence type="ECO:0000256" key="5">
    <source>
        <dbReference type="SAM" id="SignalP"/>
    </source>
</evidence>
<feature type="signal peptide" evidence="5">
    <location>
        <begin position="1"/>
        <end position="16"/>
    </location>
</feature>
<evidence type="ECO:0000256" key="4">
    <source>
        <dbReference type="SAM" id="MobiDB-lite"/>
    </source>
</evidence>
<evidence type="ECO:0000256" key="1">
    <source>
        <dbReference type="ARBA" id="ARBA00007584"/>
    </source>
</evidence>
<feature type="coiled-coil region" evidence="3">
    <location>
        <begin position="156"/>
        <end position="183"/>
    </location>
</feature>
<name>A0A6J3LUT8_9PEZI</name>
<sequence length="294" mass="33384">MSLTFKLLSLAIRTAAKPIGNYIKRQAKEHDGFRYFAVAQAQRLHRIDMRMRLGILHDSAAQERMHEREQKAAGEKKRKAETPIVRTEAEQKKYDEEQERLEREGPKKEESSKVQKVKIRPLSETRAIELGANFFSEAFIFGVAAGLLIWDAWRSRKKESARRDDVAERLEKLEAEVEMLRSEVDPDLETLKDLGRRIHAAKEAKSSRWWNPLSWGSRTVEDTAIMEETNDLGKAPPPEPPITPIKKKVEPSEPVAVTKIAAPKDTATKAPPAEQSEAEEQGATKLVVSKQENE</sequence>
<dbReference type="PANTHER" id="PTHR12499:SF0">
    <property type="entry name" value="OPTIC ATROPHY 3 PROTEIN"/>
    <property type="match status" value="1"/>
</dbReference>
<feature type="region of interest" description="Disordered" evidence="4">
    <location>
        <begin position="63"/>
        <end position="116"/>
    </location>
</feature>
<reference evidence="7" key="1">
    <citation type="submission" date="2020-01" db="EMBL/GenBank/DDBJ databases">
        <authorList>
            <consortium name="DOE Joint Genome Institute"/>
            <person name="Haridas S."/>
            <person name="Albert R."/>
            <person name="Binder M."/>
            <person name="Bloem J."/>
            <person name="Labutti K."/>
            <person name="Salamov A."/>
            <person name="Andreopoulos B."/>
            <person name="Baker S.E."/>
            <person name="Barry K."/>
            <person name="Bills G."/>
            <person name="Bluhm B.H."/>
            <person name="Cannon C."/>
            <person name="Castanera R."/>
            <person name="Culley D.E."/>
            <person name="Daum C."/>
            <person name="Ezra D."/>
            <person name="Gonzalez J.B."/>
            <person name="Henrissat B."/>
            <person name="Kuo A."/>
            <person name="Liang C."/>
            <person name="Lipzen A."/>
            <person name="Lutzoni F."/>
            <person name="Magnuson J."/>
            <person name="Mondo S."/>
            <person name="Nolan M."/>
            <person name="Ohm R."/>
            <person name="Pangilinan J."/>
            <person name="Park H.-J."/>
            <person name="Ramirez L."/>
            <person name="Alfaro M."/>
            <person name="Sun H."/>
            <person name="Tritt A."/>
            <person name="Yoshinaga Y."/>
            <person name="Zwiers L.-H."/>
            <person name="Turgeon B.G."/>
            <person name="Goodwin S.B."/>
            <person name="Spatafora J.W."/>
            <person name="Crous P.W."/>
            <person name="Grigoriev I.V."/>
        </authorList>
    </citation>
    <scope>NUCLEOTIDE SEQUENCE</scope>
    <source>
        <strain evidence="7">CBS 342.82</strain>
    </source>
</reference>
<keyword evidence="6" id="KW-1185">Reference proteome</keyword>
<feature type="compositionally biased region" description="Basic and acidic residues" evidence="4">
    <location>
        <begin position="63"/>
        <end position="113"/>
    </location>
</feature>
<dbReference type="GO" id="GO:0005739">
    <property type="term" value="C:mitochondrion"/>
    <property type="evidence" value="ECO:0007669"/>
    <property type="project" value="TreeGrafter"/>
</dbReference>
<dbReference type="AlphaFoldDB" id="A0A6J3LUT8"/>
<dbReference type="RefSeq" id="XP_033456576.1">
    <property type="nucleotide sequence ID" value="XM_033602316.1"/>
</dbReference>
<evidence type="ECO:0008006" key="8">
    <source>
        <dbReference type="Google" id="ProtNLM"/>
    </source>
</evidence>
<evidence type="ECO:0000313" key="6">
    <source>
        <dbReference type="Proteomes" id="UP000504637"/>
    </source>
</evidence>
<proteinExistence type="inferred from homology"/>